<proteinExistence type="predicted"/>
<keyword evidence="3" id="KW-0489">Methyltransferase</keyword>
<dbReference type="EMBL" id="FNPB01000004">
    <property type="protein sequence ID" value="SDX95024.1"/>
    <property type="molecule type" value="Genomic_DNA"/>
</dbReference>
<dbReference type="InterPro" id="IPR027266">
    <property type="entry name" value="TrmE/GcvT-like"/>
</dbReference>
<evidence type="ECO:0000313" key="3">
    <source>
        <dbReference type="EMBL" id="SDX95024.1"/>
    </source>
</evidence>
<dbReference type="GO" id="GO:0008168">
    <property type="term" value="F:methyltransferase activity"/>
    <property type="evidence" value="ECO:0007669"/>
    <property type="project" value="UniProtKB-KW"/>
</dbReference>
<evidence type="ECO:0000259" key="2">
    <source>
        <dbReference type="Pfam" id="PF01571"/>
    </source>
</evidence>
<dbReference type="InterPro" id="IPR006222">
    <property type="entry name" value="GCVT_N"/>
</dbReference>
<dbReference type="InterPro" id="IPR028896">
    <property type="entry name" value="GcvT/YgfZ/DmdA"/>
</dbReference>
<gene>
    <name evidence="3" type="ORF">SAMN04487946_104201</name>
</gene>
<name>A0A1H3FXY3_9EURY</name>
<dbReference type="GO" id="GO:0032259">
    <property type="term" value="P:methylation"/>
    <property type="evidence" value="ECO:0007669"/>
    <property type="project" value="UniProtKB-KW"/>
</dbReference>
<dbReference type="Gene3D" id="3.30.1360.120">
    <property type="entry name" value="Probable tRNA modification gtpase trme, domain 1"/>
    <property type="match status" value="1"/>
</dbReference>
<protein>
    <submittedName>
        <fullName evidence="3">Glycine cleavage system T protein (Aminomethyltransferase)</fullName>
    </submittedName>
</protein>
<dbReference type="PANTHER" id="PTHR43757">
    <property type="entry name" value="AMINOMETHYLTRANSFERASE"/>
    <property type="match status" value="1"/>
</dbReference>
<feature type="binding site" evidence="1">
    <location>
        <position position="223"/>
    </location>
    <ligand>
        <name>substrate</name>
    </ligand>
</feature>
<dbReference type="AlphaFoldDB" id="A0A1H3FXY3"/>
<feature type="domain" description="GCVT N-terminal" evidence="2">
    <location>
        <begin position="49"/>
        <end position="254"/>
    </location>
</feature>
<evidence type="ECO:0000256" key="1">
    <source>
        <dbReference type="PIRSR" id="PIRSR006487-1"/>
    </source>
</evidence>
<keyword evidence="4" id="KW-1185">Reference proteome</keyword>
<dbReference type="PANTHER" id="PTHR43757:SF2">
    <property type="entry name" value="AMINOMETHYLTRANSFERASE, MITOCHONDRIAL"/>
    <property type="match status" value="1"/>
</dbReference>
<sequence length="462" mass="51153">MYNCEGGDFYVLTMTNQSLEDLIQTVDSPVDLLRSQGRGAFGFPNVPDEHTNWIEEQRAWRENCSFADQSHHMVDYWVDGPDALDLFADLAVNGFADFQRGQAKQLVLANPDGYFIGDGILFNFGDDGYALVGPPQGVNWIQYHVETGDYAVETEREETAGVREGPPKQYRYQIQGPDALDVMAAVTDEPLPDLGFFNFTDVSMDGHDVTILRHGMSGEAGFEFWGPWEDSEAIKRLVLDAGTEYGIRQLGGKSYGSSSVVSGWLGMPLPAVYDSDAMRPYREWLDARNIEGHYSIAGSLDSTDVTDYYVSPVEIGYEPLVDLEHDFVGKDAIAAEMADPERTLVTLEWDSEDVIAVFASLFEEGPSKRFVQFPIPWRSTSHHDVILRDGDVVGISRMSAYTANERAMISLATIDVGLATPGTDVTVVWGEPDDSANPAVERHERTEISATVAPVPYTADNR</sequence>
<dbReference type="STRING" id="660517.SAMN04487946_104201"/>
<dbReference type="PIRSF" id="PIRSF006487">
    <property type="entry name" value="GcvT"/>
    <property type="match status" value="1"/>
</dbReference>
<evidence type="ECO:0000313" key="4">
    <source>
        <dbReference type="Proteomes" id="UP000199170"/>
    </source>
</evidence>
<dbReference type="Pfam" id="PF01571">
    <property type="entry name" value="GCV_T"/>
    <property type="match status" value="1"/>
</dbReference>
<accession>A0A1H3FXY3</accession>
<keyword evidence="3" id="KW-0808">Transferase</keyword>
<organism evidence="3 4">
    <name type="scientific">Halobellus clavatus</name>
    <dbReference type="NCBI Taxonomy" id="660517"/>
    <lineage>
        <taxon>Archaea</taxon>
        <taxon>Methanobacteriati</taxon>
        <taxon>Methanobacteriota</taxon>
        <taxon>Stenosarchaea group</taxon>
        <taxon>Halobacteria</taxon>
        <taxon>Halobacteriales</taxon>
        <taxon>Haloferacaceae</taxon>
        <taxon>Halobellus</taxon>
    </lineage>
</organism>
<dbReference type="Proteomes" id="UP000199170">
    <property type="component" value="Unassembled WGS sequence"/>
</dbReference>
<dbReference type="SUPFAM" id="SSF103025">
    <property type="entry name" value="Folate-binding domain"/>
    <property type="match status" value="1"/>
</dbReference>
<reference evidence="4" key="1">
    <citation type="submission" date="2016-10" db="EMBL/GenBank/DDBJ databases">
        <authorList>
            <person name="Varghese N."/>
            <person name="Submissions S."/>
        </authorList>
    </citation>
    <scope>NUCLEOTIDE SEQUENCE [LARGE SCALE GENOMIC DNA]</scope>
    <source>
        <strain evidence="4">CGMCC 1.10118</strain>
    </source>
</reference>